<dbReference type="KEGG" id="pin:Ping_0260"/>
<dbReference type="InterPro" id="IPR029787">
    <property type="entry name" value="Nucleotide_cyclase"/>
</dbReference>
<dbReference type="OrthoDB" id="5289013at2"/>
<feature type="transmembrane region" description="Helical" evidence="5">
    <location>
        <begin position="296"/>
        <end position="315"/>
    </location>
</feature>
<dbReference type="AlphaFoldDB" id="A1SRL2"/>
<dbReference type="GO" id="GO:0005886">
    <property type="term" value="C:plasma membrane"/>
    <property type="evidence" value="ECO:0007669"/>
    <property type="project" value="TreeGrafter"/>
</dbReference>
<evidence type="ECO:0000256" key="3">
    <source>
        <dbReference type="ARBA" id="ARBA00034247"/>
    </source>
</evidence>
<name>A1SRL2_PSYIN</name>
<organism evidence="7 8">
    <name type="scientific">Psychromonas ingrahamii (strain DSM 17664 / CCUG 51855 / 37)</name>
    <dbReference type="NCBI Taxonomy" id="357804"/>
    <lineage>
        <taxon>Bacteria</taxon>
        <taxon>Pseudomonadati</taxon>
        <taxon>Pseudomonadota</taxon>
        <taxon>Gammaproteobacteria</taxon>
        <taxon>Alteromonadales</taxon>
        <taxon>Psychromonadaceae</taxon>
        <taxon>Psychromonas</taxon>
    </lineage>
</organism>
<keyword evidence="5" id="KW-1133">Transmembrane helix</keyword>
<proteinExistence type="predicted"/>
<evidence type="ECO:0000313" key="8">
    <source>
        <dbReference type="Proteomes" id="UP000000639"/>
    </source>
</evidence>
<feature type="transmembrane region" description="Helical" evidence="5">
    <location>
        <begin position="199"/>
        <end position="221"/>
    </location>
</feature>
<dbReference type="Proteomes" id="UP000000639">
    <property type="component" value="Chromosome"/>
</dbReference>
<dbReference type="SUPFAM" id="SSF55073">
    <property type="entry name" value="Nucleotide cyclase"/>
    <property type="match status" value="1"/>
</dbReference>
<feature type="transmembrane region" description="Helical" evidence="5">
    <location>
        <begin position="350"/>
        <end position="371"/>
    </location>
</feature>
<keyword evidence="5" id="KW-0472">Membrane</keyword>
<dbReference type="Pfam" id="PF00990">
    <property type="entry name" value="GGDEF"/>
    <property type="match status" value="1"/>
</dbReference>
<dbReference type="CDD" id="cd01949">
    <property type="entry name" value="GGDEF"/>
    <property type="match status" value="1"/>
</dbReference>
<dbReference type="FunFam" id="3.30.70.270:FF:000001">
    <property type="entry name" value="Diguanylate cyclase domain protein"/>
    <property type="match status" value="1"/>
</dbReference>
<dbReference type="Gene3D" id="2.60.40.2380">
    <property type="match status" value="1"/>
</dbReference>
<dbReference type="PROSITE" id="PS50887">
    <property type="entry name" value="GGDEF"/>
    <property type="match status" value="1"/>
</dbReference>
<keyword evidence="5" id="KW-0812">Transmembrane</keyword>
<sequence length="611" mass="69969">MPYHKNSTKPAYRTLTFLFTSLLVLLFFLLSTRFSLAESTISLKQVMQGQSTDLSIYYLEDPEKSYNIDQLQSAPLFSKFQPLPNGKSSFGISSSDYWLKIIVRNTDDTDLLWLLEIVHQQWDHVNLYINGEKKFYAGDHIPFTQRAFASENNVFEITTAVKAEQQLLIHFSYEQAGQAETQIRLWTVKEYSQYYANRYFIIGAMFGLGIILFFYNLFIGYSTRLPQFLWYSGYIISALLAFLTDKGFGYRYLWSNSNWFSDFSPVFFIALVMIMATQFTRSFLNTATESVNIDRLLQLIFVVAGLSIFFSLIGYRDYAVILGLLSMLTSIFFPVIGWVIYLKGRSYARFYILGWSIWSLGMILAVLQHIGMIPVTLYSDLSTGLCFSIEAALLSFALADRFNQLRNEKEEIELIHIEHLKNDQQLLEQLVTERTEELEQAKDRAELLARTDPLTNMLNRRAFFECGSVEIKRSLRYKSSLAIMMIDLDHFKSINDNYGHAAGDNALLSVANTLKAMIRNVDIIGRIGGEEFAVIIPHADLEIATELAQRLRLGIEKVEIIIDNQPVKITACFGVTSIDIKSESLDEALKRADKALYLAKENGRNRVEQLA</sequence>
<comment type="cofactor">
    <cofactor evidence="1">
        <name>Mg(2+)</name>
        <dbReference type="ChEBI" id="CHEBI:18420"/>
    </cofactor>
</comment>
<comment type="catalytic activity">
    <reaction evidence="3">
        <text>2 GTP = 3',3'-c-di-GMP + 2 diphosphate</text>
        <dbReference type="Rhea" id="RHEA:24898"/>
        <dbReference type="ChEBI" id="CHEBI:33019"/>
        <dbReference type="ChEBI" id="CHEBI:37565"/>
        <dbReference type="ChEBI" id="CHEBI:58805"/>
        <dbReference type="EC" id="2.7.7.65"/>
    </reaction>
</comment>
<dbReference type="Pfam" id="PF07696">
    <property type="entry name" value="7TMR-DISMED2"/>
    <property type="match status" value="1"/>
</dbReference>
<evidence type="ECO:0000256" key="2">
    <source>
        <dbReference type="ARBA" id="ARBA00012528"/>
    </source>
</evidence>
<dbReference type="GO" id="GO:1902201">
    <property type="term" value="P:negative regulation of bacterial-type flagellum-dependent cell motility"/>
    <property type="evidence" value="ECO:0007669"/>
    <property type="project" value="TreeGrafter"/>
</dbReference>
<evidence type="ECO:0000313" key="7">
    <source>
        <dbReference type="EMBL" id="ABM02127.1"/>
    </source>
</evidence>
<dbReference type="STRING" id="357804.Ping_0260"/>
<dbReference type="EC" id="2.7.7.65" evidence="2"/>
<feature type="coiled-coil region" evidence="4">
    <location>
        <begin position="424"/>
        <end position="451"/>
    </location>
</feature>
<dbReference type="InterPro" id="IPR011622">
    <property type="entry name" value="7TMR_DISM_rcpt_extracell_dom2"/>
</dbReference>
<evidence type="ECO:0000256" key="4">
    <source>
        <dbReference type="SAM" id="Coils"/>
    </source>
</evidence>
<evidence type="ECO:0000259" key="6">
    <source>
        <dbReference type="PROSITE" id="PS50887"/>
    </source>
</evidence>
<dbReference type="PANTHER" id="PTHR45138:SF9">
    <property type="entry name" value="DIGUANYLATE CYCLASE DGCM-RELATED"/>
    <property type="match status" value="1"/>
</dbReference>
<dbReference type="eggNOG" id="COG3706">
    <property type="taxonomic scope" value="Bacteria"/>
</dbReference>
<dbReference type="EMBL" id="CP000510">
    <property type="protein sequence ID" value="ABM02127.1"/>
    <property type="molecule type" value="Genomic_DNA"/>
</dbReference>
<gene>
    <name evidence="7" type="ordered locus">Ping_0260</name>
</gene>
<protein>
    <recommendedName>
        <fullName evidence="2">diguanylate cyclase</fullName>
        <ecNumber evidence="2">2.7.7.65</ecNumber>
    </recommendedName>
</protein>
<keyword evidence="4" id="KW-0175">Coiled coil</keyword>
<dbReference type="GO" id="GO:0043709">
    <property type="term" value="P:cell adhesion involved in single-species biofilm formation"/>
    <property type="evidence" value="ECO:0007669"/>
    <property type="project" value="TreeGrafter"/>
</dbReference>
<dbReference type="Pfam" id="PF07695">
    <property type="entry name" value="7TMR-DISM_7TM"/>
    <property type="match status" value="1"/>
</dbReference>
<dbReference type="PANTHER" id="PTHR45138">
    <property type="entry name" value="REGULATORY COMPONENTS OF SENSORY TRANSDUCTION SYSTEM"/>
    <property type="match status" value="1"/>
</dbReference>
<dbReference type="Gene3D" id="3.30.70.270">
    <property type="match status" value="1"/>
</dbReference>
<dbReference type="NCBIfam" id="TIGR00254">
    <property type="entry name" value="GGDEF"/>
    <property type="match status" value="1"/>
</dbReference>
<dbReference type="GO" id="GO:0052621">
    <property type="term" value="F:diguanylate cyclase activity"/>
    <property type="evidence" value="ECO:0007669"/>
    <property type="project" value="UniProtKB-EC"/>
</dbReference>
<dbReference type="InterPro" id="IPR043128">
    <property type="entry name" value="Rev_trsase/Diguanyl_cyclase"/>
</dbReference>
<dbReference type="InterPro" id="IPR050469">
    <property type="entry name" value="Diguanylate_Cyclase"/>
</dbReference>
<keyword evidence="8" id="KW-1185">Reference proteome</keyword>
<dbReference type="InterPro" id="IPR000160">
    <property type="entry name" value="GGDEF_dom"/>
</dbReference>
<dbReference type="InterPro" id="IPR011623">
    <property type="entry name" value="7TMR_DISM_rcpt_extracell_dom1"/>
</dbReference>
<dbReference type="RefSeq" id="WP_011768686.1">
    <property type="nucleotide sequence ID" value="NC_008709.1"/>
</dbReference>
<evidence type="ECO:0000256" key="5">
    <source>
        <dbReference type="SAM" id="Phobius"/>
    </source>
</evidence>
<feature type="transmembrane region" description="Helical" evidence="5">
    <location>
        <begin position="377"/>
        <end position="399"/>
    </location>
</feature>
<feature type="transmembrane region" description="Helical" evidence="5">
    <location>
        <begin position="264"/>
        <end position="284"/>
    </location>
</feature>
<feature type="transmembrane region" description="Helical" evidence="5">
    <location>
        <begin position="321"/>
        <end position="341"/>
    </location>
</feature>
<feature type="domain" description="GGDEF" evidence="6">
    <location>
        <begin position="479"/>
        <end position="611"/>
    </location>
</feature>
<accession>A1SRL2</accession>
<dbReference type="SMART" id="SM00267">
    <property type="entry name" value="GGDEF"/>
    <property type="match status" value="1"/>
</dbReference>
<dbReference type="HOGENOM" id="CLU_000445_105_4_6"/>
<evidence type="ECO:0000256" key="1">
    <source>
        <dbReference type="ARBA" id="ARBA00001946"/>
    </source>
</evidence>
<reference evidence="7 8" key="1">
    <citation type="submission" date="2007-01" db="EMBL/GenBank/DDBJ databases">
        <title>Complete sequence of Psychromonas ingrahamii 37.</title>
        <authorList>
            <consortium name="US DOE Joint Genome Institute"/>
            <person name="Copeland A."/>
            <person name="Lucas S."/>
            <person name="Lapidus A."/>
            <person name="Barry K."/>
            <person name="Detter J.C."/>
            <person name="Glavina del Rio T."/>
            <person name="Hammon N."/>
            <person name="Israni S."/>
            <person name="Dalin E."/>
            <person name="Tice H."/>
            <person name="Pitluck S."/>
            <person name="Thompson L.S."/>
            <person name="Brettin T."/>
            <person name="Bruce D."/>
            <person name="Han C."/>
            <person name="Tapia R."/>
            <person name="Schmutz J."/>
            <person name="Larimer F."/>
            <person name="Land M."/>
            <person name="Hauser L."/>
            <person name="Kyrpides N."/>
            <person name="Ivanova N."/>
            <person name="Staley J."/>
            <person name="Richardson P."/>
        </authorList>
    </citation>
    <scope>NUCLEOTIDE SEQUENCE [LARGE SCALE GENOMIC DNA]</scope>
    <source>
        <strain evidence="7 8">37</strain>
    </source>
</reference>